<dbReference type="EMBL" id="JAFNJU010000017">
    <property type="protein sequence ID" value="MBO1266295.1"/>
    <property type="molecule type" value="Genomic_DNA"/>
</dbReference>
<dbReference type="InterPro" id="IPR024072">
    <property type="entry name" value="DHFR-like_dom_sf"/>
</dbReference>
<dbReference type="AlphaFoldDB" id="A0A939KM40"/>
<gene>
    <name evidence="2" type="ORF">J3A84_14765</name>
</gene>
<dbReference type="Proteomes" id="UP000664218">
    <property type="component" value="Unassembled WGS sequence"/>
</dbReference>
<proteinExistence type="predicted"/>
<dbReference type="RefSeq" id="WP_207600821.1">
    <property type="nucleotide sequence ID" value="NZ_JAFNJU010000017.1"/>
</dbReference>
<keyword evidence="3" id="KW-1185">Reference proteome</keyword>
<protein>
    <submittedName>
        <fullName evidence="2">Dihydrofolate reductase</fullName>
    </submittedName>
</protein>
<dbReference type="Gene3D" id="3.40.430.10">
    <property type="entry name" value="Dihydrofolate Reductase, subunit A"/>
    <property type="match status" value="1"/>
</dbReference>
<dbReference type="PANTHER" id="PTHR38011">
    <property type="entry name" value="DIHYDROFOLATE REDUCTASE FAMILY PROTEIN (AFU_ORTHOLOGUE AFUA_8G06820)"/>
    <property type="match status" value="1"/>
</dbReference>
<name>A0A939KM40_9CLOT</name>
<dbReference type="GO" id="GO:0009231">
    <property type="term" value="P:riboflavin biosynthetic process"/>
    <property type="evidence" value="ECO:0007669"/>
    <property type="project" value="InterPro"/>
</dbReference>
<reference evidence="2" key="1">
    <citation type="submission" date="2021-03" db="EMBL/GenBank/DDBJ databases">
        <title>Proteiniclasticum marinus sp. nov., isolated from tidal flat sediment.</title>
        <authorList>
            <person name="Namirimu T."/>
            <person name="Yang J.-A."/>
            <person name="Yang S.-H."/>
            <person name="Kim Y.-J."/>
            <person name="Kwon K.K."/>
        </authorList>
    </citation>
    <scope>NUCLEOTIDE SEQUENCE</scope>
    <source>
        <strain evidence="2">SCR006</strain>
    </source>
</reference>
<sequence>MSGKRRILLDLAVTLDGFIEGTHGEIDWCIMEPEMDFNSFLDQVNTIFFGRKSYELWKELLSDDDITMEDREMLARISSMEKYVFSRTLASTPDFTVLSEHLTDEVEKIKAQQGKDIWLYGGSDLITTFMENNLIDEYRLSVHPVLLGEGKPLFTVTSRRNLLLKKVNTYPSGVVQMIYHPADRP</sequence>
<dbReference type="InterPro" id="IPR002734">
    <property type="entry name" value="RibDG_C"/>
</dbReference>
<dbReference type="SUPFAM" id="SSF53597">
    <property type="entry name" value="Dihydrofolate reductase-like"/>
    <property type="match status" value="1"/>
</dbReference>
<comment type="caution">
    <text evidence="2">The sequence shown here is derived from an EMBL/GenBank/DDBJ whole genome shotgun (WGS) entry which is preliminary data.</text>
</comment>
<dbReference type="GO" id="GO:0008703">
    <property type="term" value="F:5-amino-6-(5-phosphoribosylamino)uracil reductase activity"/>
    <property type="evidence" value="ECO:0007669"/>
    <property type="project" value="InterPro"/>
</dbReference>
<evidence type="ECO:0000313" key="2">
    <source>
        <dbReference type="EMBL" id="MBO1266295.1"/>
    </source>
</evidence>
<evidence type="ECO:0000259" key="1">
    <source>
        <dbReference type="Pfam" id="PF01872"/>
    </source>
</evidence>
<dbReference type="InterPro" id="IPR050765">
    <property type="entry name" value="Riboflavin_Biosynth_HTPR"/>
</dbReference>
<evidence type="ECO:0000313" key="3">
    <source>
        <dbReference type="Proteomes" id="UP000664218"/>
    </source>
</evidence>
<organism evidence="2 3">
    <name type="scientific">Proteiniclasticum aestuarii</name>
    <dbReference type="NCBI Taxonomy" id="2817862"/>
    <lineage>
        <taxon>Bacteria</taxon>
        <taxon>Bacillati</taxon>
        <taxon>Bacillota</taxon>
        <taxon>Clostridia</taxon>
        <taxon>Eubacteriales</taxon>
        <taxon>Clostridiaceae</taxon>
        <taxon>Proteiniclasticum</taxon>
    </lineage>
</organism>
<dbReference type="PANTHER" id="PTHR38011:SF11">
    <property type="entry name" value="2,5-DIAMINO-6-RIBOSYLAMINO-4(3H)-PYRIMIDINONE 5'-PHOSPHATE REDUCTASE"/>
    <property type="match status" value="1"/>
</dbReference>
<feature type="domain" description="Bacterial bifunctional deaminase-reductase C-terminal" evidence="1">
    <location>
        <begin position="7"/>
        <end position="175"/>
    </location>
</feature>
<dbReference type="Pfam" id="PF01872">
    <property type="entry name" value="RibD_C"/>
    <property type="match status" value="1"/>
</dbReference>
<accession>A0A939KM40</accession>